<dbReference type="SUPFAM" id="SSF56235">
    <property type="entry name" value="N-terminal nucleophile aminohydrolases (Ntn hydrolases)"/>
    <property type="match status" value="1"/>
</dbReference>
<evidence type="ECO:0000256" key="10">
    <source>
        <dbReference type="PIRSR" id="PIRSR600101-1"/>
    </source>
</evidence>
<evidence type="ECO:0000256" key="9">
    <source>
        <dbReference type="ARBA" id="ARBA00047417"/>
    </source>
</evidence>
<evidence type="ECO:0000256" key="3">
    <source>
        <dbReference type="ARBA" id="ARBA00009381"/>
    </source>
</evidence>
<dbReference type="InterPro" id="IPR000101">
    <property type="entry name" value="GGT_peptidase"/>
</dbReference>
<dbReference type="FunFam" id="1.10.246.130:FF:000005">
    <property type="entry name" value="Gamma-glutamyltranspeptidase 1, putative"/>
    <property type="match status" value="1"/>
</dbReference>
<dbReference type="InterPro" id="IPR029055">
    <property type="entry name" value="Ntn_hydrolases_N"/>
</dbReference>
<keyword evidence="14" id="KW-1185">Reference proteome</keyword>
<keyword evidence="4" id="KW-0645">Protease</keyword>
<evidence type="ECO:0000256" key="1">
    <source>
        <dbReference type="ARBA" id="ARBA00001049"/>
    </source>
</evidence>
<dbReference type="EC" id="3.4.19.13" evidence="12"/>
<dbReference type="GO" id="GO:0103068">
    <property type="term" value="F:leukotriene C4 gamma-glutamyl transferase activity"/>
    <property type="evidence" value="ECO:0007669"/>
    <property type="project" value="UniProtKB-EC"/>
</dbReference>
<dbReference type="GO" id="GO:0006751">
    <property type="term" value="P:glutathione catabolic process"/>
    <property type="evidence" value="ECO:0007669"/>
    <property type="project" value="UniProtKB-UniRule"/>
</dbReference>
<evidence type="ECO:0000256" key="7">
    <source>
        <dbReference type="ARBA" id="ARBA00023180"/>
    </source>
</evidence>
<dbReference type="EMBL" id="ML733456">
    <property type="protein sequence ID" value="KAB8217955.1"/>
    <property type="molecule type" value="Genomic_DNA"/>
</dbReference>
<dbReference type="AlphaFoldDB" id="A0A5N6ELP3"/>
<dbReference type="EC" id="2.3.2.2" evidence="12"/>
<feature type="binding site" evidence="11">
    <location>
        <position position="435"/>
    </location>
    <ligand>
        <name>L-glutamate</name>
        <dbReference type="ChEBI" id="CHEBI:29985"/>
    </ligand>
</feature>
<evidence type="ECO:0000256" key="12">
    <source>
        <dbReference type="RuleBase" id="RU368068"/>
    </source>
</evidence>
<proteinExistence type="inferred from homology"/>
<keyword evidence="6 12" id="KW-0378">Hydrolase</keyword>
<gene>
    <name evidence="13" type="ORF">BDV33DRAFT_205887</name>
</gene>
<organism evidence="13 14">
    <name type="scientific">Aspergillus novoparasiticus</name>
    <dbReference type="NCBI Taxonomy" id="986946"/>
    <lineage>
        <taxon>Eukaryota</taxon>
        <taxon>Fungi</taxon>
        <taxon>Dikarya</taxon>
        <taxon>Ascomycota</taxon>
        <taxon>Pezizomycotina</taxon>
        <taxon>Eurotiomycetes</taxon>
        <taxon>Eurotiomycetidae</taxon>
        <taxon>Eurotiales</taxon>
        <taxon>Aspergillaceae</taxon>
        <taxon>Aspergillus</taxon>
        <taxon>Aspergillus subgen. Circumdati</taxon>
    </lineage>
</organism>
<dbReference type="InterPro" id="IPR043138">
    <property type="entry name" value="GGT_lsub"/>
</dbReference>
<evidence type="ECO:0000313" key="14">
    <source>
        <dbReference type="Proteomes" id="UP000326799"/>
    </source>
</evidence>
<evidence type="ECO:0000256" key="4">
    <source>
        <dbReference type="ARBA" id="ARBA00022670"/>
    </source>
</evidence>
<dbReference type="Gene3D" id="1.10.246.130">
    <property type="match status" value="1"/>
</dbReference>
<comment type="pathway">
    <text evidence="12">Mycotoxin biosynthesis.</text>
</comment>
<feature type="binding site" evidence="11">
    <location>
        <position position="487"/>
    </location>
    <ligand>
        <name>L-glutamate</name>
        <dbReference type="ChEBI" id="CHEBI:29985"/>
    </ligand>
</feature>
<dbReference type="Pfam" id="PF01019">
    <property type="entry name" value="G_glu_transpept"/>
    <property type="match status" value="1"/>
</dbReference>
<feature type="binding site" evidence="11">
    <location>
        <position position="122"/>
    </location>
    <ligand>
        <name>L-glutamate</name>
        <dbReference type="ChEBI" id="CHEBI:29985"/>
    </ligand>
</feature>
<dbReference type="GO" id="GO:0006508">
    <property type="term" value="P:proteolysis"/>
    <property type="evidence" value="ECO:0007669"/>
    <property type="project" value="UniProtKB-KW"/>
</dbReference>
<keyword evidence="8 12" id="KW-0012">Acyltransferase</keyword>
<feature type="binding site" evidence="11">
    <location>
        <begin position="411"/>
        <end position="413"/>
    </location>
    <ligand>
        <name>L-glutamate</name>
        <dbReference type="ChEBI" id="CHEBI:29985"/>
    </ligand>
</feature>
<accession>A0A5N6ELP3</accession>
<protein>
    <recommendedName>
        <fullName evidence="12">Glutathione hydrolase</fullName>
        <ecNumber evidence="12">2.3.2.2</ecNumber>
        <ecNumber evidence="12">3.4.19.13</ecNumber>
    </recommendedName>
    <alternativeName>
        <fullName evidence="12">Gamma-glutamyltransferase</fullName>
    </alternativeName>
</protein>
<comment type="similarity">
    <text evidence="3">Belongs to the gamma-glutamyltransferase family.</text>
</comment>
<comment type="catalytic activity">
    <reaction evidence="9 12">
        <text>an N-terminal (5-L-glutamyl)-[peptide] + an alpha-amino acid = 5-L-glutamyl amino acid + an N-terminal L-alpha-aminoacyl-[peptide]</text>
        <dbReference type="Rhea" id="RHEA:23904"/>
        <dbReference type="Rhea" id="RHEA-COMP:9780"/>
        <dbReference type="Rhea" id="RHEA-COMP:9795"/>
        <dbReference type="ChEBI" id="CHEBI:77644"/>
        <dbReference type="ChEBI" id="CHEBI:78597"/>
        <dbReference type="ChEBI" id="CHEBI:78599"/>
        <dbReference type="ChEBI" id="CHEBI:78608"/>
        <dbReference type="EC" id="2.3.2.2"/>
    </reaction>
</comment>
<comment type="function">
    <text evidence="12">Gamma-glutamyltransferase.</text>
</comment>
<evidence type="ECO:0000313" key="13">
    <source>
        <dbReference type="EMBL" id="KAB8217955.1"/>
    </source>
</evidence>
<dbReference type="InterPro" id="IPR043137">
    <property type="entry name" value="GGT_ssub_C"/>
</dbReference>
<evidence type="ECO:0000256" key="6">
    <source>
        <dbReference type="ARBA" id="ARBA00022801"/>
    </source>
</evidence>
<reference evidence="13 14" key="1">
    <citation type="submission" date="2019-04" db="EMBL/GenBank/DDBJ databases">
        <title>Fungal friends and foes A comparative genomics study of 23 Aspergillus species from section Flavi.</title>
        <authorList>
            <consortium name="DOE Joint Genome Institute"/>
            <person name="Kjaerbolling I."/>
            <person name="Vesth T.C."/>
            <person name="Frisvad J.C."/>
            <person name="Nybo J.L."/>
            <person name="Theobald S."/>
            <person name="Kildgaard S."/>
            <person name="Petersen T.I."/>
            <person name="Kuo A."/>
            <person name="Sato A."/>
            <person name="Lyhne E.K."/>
            <person name="Kogle M.E."/>
            <person name="Wiebenga A."/>
            <person name="Kun R.S."/>
            <person name="Lubbers R.J."/>
            <person name="Makela M.R."/>
            <person name="Barry K."/>
            <person name="Chovatia M."/>
            <person name="Clum A."/>
            <person name="Daum C."/>
            <person name="Haridas S."/>
            <person name="He G."/>
            <person name="LaButti K."/>
            <person name="Lipzen A."/>
            <person name="Mondo S."/>
            <person name="Pangilinan J."/>
            <person name="Riley R."/>
            <person name="Salamov A."/>
            <person name="Simmons B.A."/>
            <person name="Magnuson J.K."/>
            <person name="Henrissat B."/>
            <person name="Mortensen U.H."/>
            <person name="Larsen T.O."/>
            <person name="De vries R.P."/>
            <person name="Grigoriev I.V."/>
            <person name="Machida M."/>
            <person name="Baker S.E."/>
            <person name="Andersen M.R."/>
        </authorList>
    </citation>
    <scope>NUCLEOTIDE SEQUENCE [LARGE SCALE GENOMIC DNA]</scope>
    <source>
        <strain evidence="13 14">CBS 126849</strain>
    </source>
</reference>
<dbReference type="PANTHER" id="PTHR11686">
    <property type="entry name" value="GAMMA GLUTAMYL TRANSPEPTIDASE"/>
    <property type="match status" value="1"/>
</dbReference>
<evidence type="ECO:0000256" key="8">
    <source>
        <dbReference type="ARBA" id="ARBA00023315"/>
    </source>
</evidence>
<dbReference type="Gene3D" id="3.60.20.40">
    <property type="match status" value="1"/>
</dbReference>
<comment type="catalytic activity">
    <reaction evidence="2 12">
        <text>glutathione + H2O = L-cysteinylglycine + L-glutamate</text>
        <dbReference type="Rhea" id="RHEA:28807"/>
        <dbReference type="ChEBI" id="CHEBI:15377"/>
        <dbReference type="ChEBI" id="CHEBI:29985"/>
        <dbReference type="ChEBI" id="CHEBI:57925"/>
        <dbReference type="ChEBI" id="CHEBI:61694"/>
        <dbReference type="EC" id="3.4.19.13"/>
    </reaction>
</comment>
<dbReference type="GO" id="GO:0005886">
    <property type="term" value="C:plasma membrane"/>
    <property type="evidence" value="ECO:0007669"/>
    <property type="project" value="TreeGrafter"/>
</dbReference>
<dbReference type="NCBIfam" id="TIGR00066">
    <property type="entry name" value="g_glut_trans"/>
    <property type="match status" value="1"/>
</dbReference>
<evidence type="ECO:0000256" key="5">
    <source>
        <dbReference type="ARBA" id="ARBA00022679"/>
    </source>
</evidence>
<dbReference type="GO" id="GO:0036374">
    <property type="term" value="F:glutathione hydrolase activity"/>
    <property type="evidence" value="ECO:0007669"/>
    <property type="project" value="UniProtKB-UniRule"/>
</dbReference>
<evidence type="ECO:0000256" key="2">
    <source>
        <dbReference type="ARBA" id="ARBA00001089"/>
    </source>
</evidence>
<keyword evidence="7" id="KW-0325">Glycoprotein</keyword>
<name>A0A5N6ELP3_9EURO</name>
<evidence type="ECO:0000256" key="11">
    <source>
        <dbReference type="PIRSR" id="PIRSR600101-2"/>
    </source>
</evidence>
<dbReference type="Proteomes" id="UP000326799">
    <property type="component" value="Unassembled WGS sequence"/>
</dbReference>
<keyword evidence="5 12" id="KW-0808">Transferase</keyword>
<feature type="active site" description="Nucleophile" evidence="10">
    <location>
        <position position="393"/>
    </location>
</feature>
<sequence>MASKWIEEQPLVHRRDVQISRKSRIAASLLILLVLWRYGLPSSTHFGFSSKEPKQLGAVASEHALCSRYGADMLERGGNAADAMVATMFCIGVVGMYHSGIGGGGFMLIKSPNGTFEFVDFRETAPAAIVAMGTNTSAGLRSGVPGEVRGLEYLHQKYGVLPWSVVLEPAIRIARDGFLVQEDLVNYIHMAVEETGEDFMSKNPSWAVDFSPSGSRVRLGETMTRRRLAATLERISADGPDVFYSGPIAEDMVASLRNAGGIMTLEDLANYTVVTRDTSHIDYRGYQITSTSAPSSGTIAMNILKVLGTYDDFFTPGTTGLSTHRMVEAMKFAFGLRTRLGDPSFVTGMEEYESHILSAEMIDHIRQSISDSHTQDTSAYNPDGLEVVNSTGTAHIATVDHQGLAISATTTINRLFGNQIMCDRTGIIMNNEMDDFSIPTSSPPIFGHTPSSTNFAEPGKRPLSAISPAIILHPNGSLFLIAGSAGSNWITTTTVQNIISGIDQNLGAQEILATPRVHHQLIPNHAIFETTYDNRTVDFLSQLGHEVTWYPPAASMAHLIRVNPDGGFDPAGDPRLKNSGGVVAVQRRKFWQSVPFLKDGIDLIRTYIETYIHRN</sequence>
<dbReference type="PRINTS" id="PR01210">
    <property type="entry name" value="GGTRANSPTASE"/>
</dbReference>
<comment type="catalytic activity">
    <reaction evidence="1 12">
        <text>an S-substituted glutathione + H2O = an S-substituted L-cysteinylglycine + L-glutamate</text>
        <dbReference type="Rhea" id="RHEA:59468"/>
        <dbReference type="ChEBI" id="CHEBI:15377"/>
        <dbReference type="ChEBI" id="CHEBI:29985"/>
        <dbReference type="ChEBI" id="CHEBI:90779"/>
        <dbReference type="ChEBI" id="CHEBI:143103"/>
        <dbReference type="EC" id="3.4.19.13"/>
    </reaction>
</comment>
<dbReference type="PANTHER" id="PTHR11686:SF62">
    <property type="entry name" value="GLUTATHIONE HYDROLASE"/>
    <property type="match status" value="1"/>
</dbReference>